<sequence>MASEPGFQAEIPNNDLEFLLQTVFTDVSMHIALAPHKESPASAIHSFYNIPILSSELLFQASTVMVSVGTFVRALQCKLGLDVDAAVTLPPELHDALLDEEHTLLSAVVPTINSWNISQTPGFRFLGSLCNATVNGIHSSPLTDILAMDVNSGAVQSFLSSYERAPFTSTLLHHLHFLVIFINPYVYASSFPSLSNLSPRTEARVLIQPRNERIALASHPYQAIGSSVTSLGLISPQIMAIPIPTTLHGNTIKELLQSLRFCPEKGGPKTQRYTYENGRVQTFTGILTELGWSHREYQRKTNLFHWAENAVATKTWRHRTRLNPSRDQTQIPTAYNTWRRMVYFWGNPGFIKVRQLLDPQSNDVWERDAARLHLKHLRDFWSEIDSNLMPISRQT</sequence>
<keyword evidence="2" id="KW-1185">Reference proteome</keyword>
<dbReference type="AlphaFoldDB" id="A0A6A4HG97"/>
<dbReference type="EMBL" id="ML769506">
    <property type="protein sequence ID" value="KAE9396936.1"/>
    <property type="molecule type" value="Genomic_DNA"/>
</dbReference>
<dbReference type="Proteomes" id="UP000799118">
    <property type="component" value="Unassembled WGS sequence"/>
</dbReference>
<dbReference type="OrthoDB" id="10490277at2759"/>
<name>A0A6A4HG97_9AGAR</name>
<gene>
    <name evidence="1" type="ORF">BT96DRAFT_941359</name>
</gene>
<evidence type="ECO:0000313" key="1">
    <source>
        <dbReference type="EMBL" id="KAE9396936.1"/>
    </source>
</evidence>
<reference evidence="1" key="1">
    <citation type="journal article" date="2019" name="Environ. Microbiol.">
        <title>Fungal ecological strategies reflected in gene transcription - a case study of two litter decomposers.</title>
        <authorList>
            <person name="Barbi F."/>
            <person name="Kohler A."/>
            <person name="Barry K."/>
            <person name="Baskaran P."/>
            <person name="Daum C."/>
            <person name="Fauchery L."/>
            <person name="Ihrmark K."/>
            <person name="Kuo A."/>
            <person name="LaButti K."/>
            <person name="Lipzen A."/>
            <person name="Morin E."/>
            <person name="Grigoriev I.V."/>
            <person name="Henrissat B."/>
            <person name="Lindahl B."/>
            <person name="Martin F."/>
        </authorList>
    </citation>
    <scope>NUCLEOTIDE SEQUENCE</scope>
    <source>
        <strain evidence="1">JB14</strain>
    </source>
</reference>
<evidence type="ECO:0000313" key="2">
    <source>
        <dbReference type="Proteomes" id="UP000799118"/>
    </source>
</evidence>
<accession>A0A6A4HG97</accession>
<organism evidence="1 2">
    <name type="scientific">Gymnopus androsaceus JB14</name>
    <dbReference type="NCBI Taxonomy" id="1447944"/>
    <lineage>
        <taxon>Eukaryota</taxon>
        <taxon>Fungi</taxon>
        <taxon>Dikarya</taxon>
        <taxon>Basidiomycota</taxon>
        <taxon>Agaricomycotina</taxon>
        <taxon>Agaricomycetes</taxon>
        <taxon>Agaricomycetidae</taxon>
        <taxon>Agaricales</taxon>
        <taxon>Marasmiineae</taxon>
        <taxon>Omphalotaceae</taxon>
        <taxon>Gymnopus</taxon>
    </lineage>
</organism>
<protein>
    <submittedName>
        <fullName evidence="1">Uncharacterized protein</fullName>
    </submittedName>
</protein>
<proteinExistence type="predicted"/>